<dbReference type="FunFam" id="1.10.150.20:FF:000024">
    <property type="entry name" value="DNA polymerase gamma, catalytic subunit"/>
    <property type="match status" value="1"/>
</dbReference>
<dbReference type="GO" id="GO:0005760">
    <property type="term" value="C:gamma DNA polymerase complex"/>
    <property type="evidence" value="ECO:0007669"/>
    <property type="project" value="InterPro"/>
</dbReference>
<dbReference type="GO" id="GO:0042645">
    <property type="term" value="C:mitochondrial nucleoid"/>
    <property type="evidence" value="ECO:0007669"/>
    <property type="project" value="UniProtKB-SubCell"/>
</dbReference>
<dbReference type="PANTHER" id="PTHR10267:SF0">
    <property type="entry name" value="DNA POLYMERASE SUBUNIT GAMMA-1"/>
    <property type="match status" value="1"/>
</dbReference>
<evidence type="ECO:0000256" key="8">
    <source>
        <dbReference type="ARBA" id="ARBA00022705"/>
    </source>
</evidence>
<protein>
    <recommendedName>
        <fullName evidence="5">DNA polymerase subunit gamma-1</fullName>
        <ecNumber evidence="4">2.7.7.7</ecNumber>
    </recommendedName>
    <alternativeName>
        <fullName evidence="14">Mitochondrial DNA polymerase catalytic subunit</fullName>
    </alternativeName>
</protein>
<dbReference type="PROSITE" id="PS50006">
    <property type="entry name" value="FHA_DOMAIN"/>
    <property type="match status" value="1"/>
</dbReference>
<dbReference type="PROSITE" id="PS00447">
    <property type="entry name" value="DNA_POLYMERASE_A"/>
    <property type="match status" value="1"/>
</dbReference>
<keyword evidence="11" id="KW-0238">DNA-binding</keyword>
<keyword evidence="6" id="KW-0808">Transferase</keyword>
<keyword evidence="9" id="KW-0460">Magnesium</keyword>
<keyword evidence="13" id="KW-1135">Mitochondrion nucleoid</keyword>
<dbReference type="InterPro" id="IPR001098">
    <property type="entry name" value="DNA-dir_DNA_pol_A_palm_dom"/>
</dbReference>
<evidence type="ECO:0000256" key="2">
    <source>
        <dbReference type="ARBA" id="ARBA00004436"/>
    </source>
</evidence>
<evidence type="ECO:0000256" key="4">
    <source>
        <dbReference type="ARBA" id="ARBA00012417"/>
    </source>
</evidence>
<dbReference type="SMART" id="SM00482">
    <property type="entry name" value="POLAc"/>
    <property type="match status" value="1"/>
</dbReference>
<evidence type="ECO:0000256" key="12">
    <source>
        <dbReference type="ARBA" id="ARBA00023128"/>
    </source>
</evidence>
<dbReference type="PhylomeDB" id="T1IPA4"/>
<organism evidence="16 17">
    <name type="scientific">Strigamia maritima</name>
    <name type="common">European centipede</name>
    <name type="synonym">Geophilus maritimus</name>
    <dbReference type="NCBI Taxonomy" id="126957"/>
    <lineage>
        <taxon>Eukaryota</taxon>
        <taxon>Metazoa</taxon>
        <taxon>Ecdysozoa</taxon>
        <taxon>Arthropoda</taxon>
        <taxon>Myriapoda</taxon>
        <taxon>Chilopoda</taxon>
        <taxon>Pleurostigmophora</taxon>
        <taxon>Geophilomorpha</taxon>
        <taxon>Linotaeniidae</taxon>
        <taxon>Strigamia</taxon>
    </lineage>
</organism>
<reference evidence="16" key="2">
    <citation type="submission" date="2015-02" db="UniProtKB">
        <authorList>
            <consortium name="EnsemblMetazoa"/>
        </authorList>
    </citation>
    <scope>IDENTIFICATION</scope>
</reference>
<evidence type="ECO:0000256" key="13">
    <source>
        <dbReference type="ARBA" id="ARBA00023271"/>
    </source>
</evidence>
<evidence type="ECO:0000256" key="10">
    <source>
        <dbReference type="ARBA" id="ARBA00022932"/>
    </source>
</evidence>
<dbReference type="AlphaFoldDB" id="T1IPA4"/>
<evidence type="ECO:0000256" key="6">
    <source>
        <dbReference type="ARBA" id="ARBA00022679"/>
    </source>
</evidence>
<evidence type="ECO:0000256" key="7">
    <source>
        <dbReference type="ARBA" id="ARBA00022695"/>
    </source>
</evidence>
<feature type="domain" description="FHA" evidence="15">
    <location>
        <begin position="814"/>
        <end position="842"/>
    </location>
</feature>
<dbReference type="InterPro" id="IPR002297">
    <property type="entry name" value="DNA-dir_DNA_pol_A_mt"/>
</dbReference>
<evidence type="ECO:0000313" key="16">
    <source>
        <dbReference type="EnsemblMetazoa" id="SMAR002853-PA"/>
    </source>
</evidence>
<evidence type="ECO:0000256" key="5">
    <source>
        <dbReference type="ARBA" id="ARBA00015350"/>
    </source>
</evidence>
<dbReference type="PANTHER" id="PTHR10267">
    <property type="entry name" value="DNA POLYMERASE SUBUNIT GAMMA-1"/>
    <property type="match status" value="1"/>
</dbReference>
<evidence type="ECO:0000256" key="14">
    <source>
        <dbReference type="ARBA" id="ARBA00031966"/>
    </source>
</evidence>
<comment type="cofactor">
    <cofactor evidence="1">
        <name>Mg(2+)</name>
        <dbReference type="ChEBI" id="CHEBI:18420"/>
    </cofactor>
</comment>
<dbReference type="EnsemblMetazoa" id="SMAR002853-RA">
    <property type="protein sequence ID" value="SMAR002853-PA"/>
    <property type="gene ID" value="SMAR002853"/>
</dbReference>
<dbReference type="InterPro" id="IPR019760">
    <property type="entry name" value="DNA-dir_DNA_pol_A_CS"/>
</dbReference>
<evidence type="ECO:0000256" key="3">
    <source>
        <dbReference type="ARBA" id="ARBA00007705"/>
    </source>
</evidence>
<keyword evidence="17" id="KW-1185">Reference proteome</keyword>
<reference evidence="17" key="1">
    <citation type="submission" date="2011-05" db="EMBL/GenBank/DDBJ databases">
        <authorList>
            <person name="Richards S.R."/>
            <person name="Qu J."/>
            <person name="Jiang H."/>
            <person name="Jhangiani S.N."/>
            <person name="Agravi P."/>
            <person name="Goodspeed R."/>
            <person name="Gross S."/>
            <person name="Mandapat C."/>
            <person name="Jackson L."/>
            <person name="Mathew T."/>
            <person name="Pu L."/>
            <person name="Thornton R."/>
            <person name="Saada N."/>
            <person name="Wilczek-Boney K.B."/>
            <person name="Lee S."/>
            <person name="Kovar C."/>
            <person name="Wu Y."/>
            <person name="Scherer S.E."/>
            <person name="Worley K.C."/>
            <person name="Muzny D.M."/>
            <person name="Gibbs R."/>
        </authorList>
    </citation>
    <scope>NUCLEOTIDE SEQUENCE</scope>
    <source>
        <strain evidence="17">Brora</strain>
    </source>
</reference>
<dbReference type="InterPro" id="IPR043502">
    <property type="entry name" value="DNA/RNA_pol_sf"/>
</dbReference>
<evidence type="ECO:0000259" key="15">
    <source>
        <dbReference type="PROSITE" id="PS50006"/>
    </source>
</evidence>
<dbReference type="eggNOG" id="KOG3657">
    <property type="taxonomic scope" value="Eukaryota"/>
</dbReference>
<dbReference type="InterPro" id="IPR041336">
    <property type="entry name" value="DNApol_Exo"/>
</dbReference>
<dbReference type="EMBL" id="JH431252">
    <property type="status" value="NOT_ANNOTATED_CDS"/>
    <property type="molecule type" value="Genomic_DNA"/>
</dbReference>
<dbReference type="Proteomes" id="UP000014500">
    <property type="component" value="Unassembled WGS sequence"/>
</dbReference>
<dbReference type="SUPFAM" id="SSF53098">
    <property type="entry name" value="Ribonuclease H-like"/>
    <property type="match status" value="1"/>
</dbReference>
<dbReference type="SUPFAM" id="SSF56672">
    <property type="entry name" value="DNA/RNA polymerases"/>
    <property type="match status" value="1"/>
</dbReference>
<dbReference type="Gene3D" id="3.30.420.390">
    <property type="match status" value="2"/>
</dbReference>
<dbReference type="InterPro" id="IPR047580">
    <property type="entry name" value="POLG_palm_dom"/>
</dbReference>
<dbReference type="FunFam" id="3.30.420.390:FF:000001">
    <property type="entry name" value="DNA polymerase gamma, catalytic subunit"/>
    <property type="match status" value="1"/>
</dbReference>
<keyword evidence="12" id="KW-0496">Mitochondrion</keyword>
<evidence type="ECO:0000256" key="1">
    <source>
        <dbReference type="ARBA" id="ARBA00001946"/>
    </source>
</evidence>
<dbReference type="Pfam" id="PF18136">
    <property type="entry name" value="DNApol_Exo"/>
    <property type="match status" value="1"/>
</dbReference>
<evidence type="ECO:0000256" key="11">
    <source>
        <dbReference type="ARBA" id="ARBA00023125"/>
    </source>
</evidence>
<dbReference type="GO" id="GO:0003887">
    <property type="term" value="F:DNA-directed DNA polymerase activity"/>
    <property type="evidence" value="ECO:0007669"/>
    <property type="project" value="UniProtKB-KW"/>
</dbReference>
<dbReference type="GO" id="GO:0008408">
    <property type="term" value="F:3'-5' exonuclease activity"/>
    <property type="evidence" value="ECO:0007669"/>
    <property type="project" value="TreeGrafter"/>
</dbReference>
<dbReference type="CDD" id="cd08641">
    <property type="entry name" value="DNA_pol_gammaA"/>
    <property type="match status" value="1"/>
</dbReference>
<dbReference type="STRING" id="126957.T1IPA4"/>
<keyword evidence="8" id="KW-0235">DNA replication</keyword>
<evidence type="ECO:0000313" key="17">
    <source>
        <dbReference type="Proteomes" id="UP000014500"/>
    </source>
</evidence>
<dbReference type="InterPro" id="IPR012337">
    <property type="entry name" value="RNaseH-like_sf"/>
</dbReference>
<dbReference type="GO" id="GO:0003677">
    <property type="term" value="F:DNA binding"/>
    <property type="evidence" value="ECO:0007669"/>
    <property type="project" value="UniProtKB-KW"/>
</dbReference>
<dbReference type="EC" id="2.7.7.7" evidence="4"/>
<dbReference type="GO" id="GO:0006264">
    <property type="term" value="P:mitochondrial DNA replication"/>
    <property type="evidence" value="ECO:0007669"/>
    <property type="project" value="InterPro"/>
</dbReference>
<evidence type="ECO:0000256" key="9">
    <source>
        <dbReference type="ARBA" id="ARBA00022842"/>
    </source>
</evidence>
<comment type="similarity">
    <text evidence="3">Belongs to the DNA polymerase type-A family.</text>
</comment>
<proteinExistence type="inferred from homology"/>
<dbReference type="HOGENOM" id="CLU_001524_2_2_1"/>
<dbReference type="PRINTS" id="PR00867">
    <property type="entry name" value="DNAPOLG"/>
</dbReference>
<accession>T1IPA4</accession>
<keyword evidence="7" id="KW-0548">Nucleotidyltransferase</keyword>
<comment type="subcellular location">
    <subcellularLocation>
        <location evidence="2">Mitochondrion matrix</location>
        <location evidence="2">Mitochondrion nucleoid</location>
    </subcellularLocation>
</comment>
<dbReference type="Gene3D" id="1.10.150.20">
    <property type="entry name" value="5' to 3' exonuclease, C-terminal subdomain"/>
    <property type="match status" value="1"/>
</dbReference>
<sequence length="1134" mass="129333">MLRSRYKLFSYNLTIECIRRCSKTCAAASTKMKPEKSKNEETPAPRMNSVGVQMLSESLYSQIFGQPKLENQIQHRDRVNQSIDHLKQHELWGKPTDLLPDVKFKIPKLRGRNLDEHFRAIASEQTEQYRQLILKLSANNLPRLPKKWNFQPGWTKYSSTGQMEIVNFPEDEALVFDVEVCVTEGQLPTLATAASHNAWYSWCSPKLTENQLTHSEKTSSDDLIPLETECGQVAPPDGKWKKRIVVGHNVSYDRAKVKEQYYLKESNTRFLDTMSLHIAVSGMTTFQRSLKAATKTNSKRKDIQEAKSKLSGPEVEEWLEITSGNGLIDVHQLYCGGERLDKDARNTFVKGSMNDIRDNFQPLMTYCSKDVIATHAVLRAVLPLFYERFPHPVTLAGMLEMSVAYLPVNENWQKYLKNAQTSYDQLQREVKLTLMHLADEACQLSHEEKYKKDSWLYDLDWTVKKLRIKKNSKIEPNTLPEWYRKLCSKKEENWPPGKPVISTQMRIAPKLLRLTWNGFPLYYDDTHGWGYLVPKNSTECSESEFGDDDECGDDDDGNFLLLFILLYIFNFYNFLKVQIFFRENAANIEKLWAQLERGIGDPVELSELFLNAVRNVPKREKWQKPLRFPAIEPDIEVEINGCKFHRLPHKDGPKNRVGNPLAKDFLNKIENGTLKAKAGAKAERILRIGKMTSYWKNAQKRICSQLVVWLKKNELTKLTTQNSDYNEENSYGAILPQLVTAGTLTRRAVEPTWLTASNAYPDRVGSELKSMVQAPPGYRFVGADVDSQEIWIAATLGDSNFAGFHGCTASGWMVLQGRKSDGTDVHSRTAKTVGISRDHAKVMNYGRIYGAGQPFAKQLLQQFNHKLSLAEAENKARKMFAATKGKKGYLLNETGIQLYNKWKGSERSSEIDNPCLTSGEIQKMLRKTNRFLRLRDVADRSVWVGGTESAMFNQLEEIAHSREPRTPILGCRISRSLEPGVVGDNFMTSRINWVVQSSAVDYLHLMLVSMRWLCSLYGIDARFSISIHDEVRYLVKEEDRYRASLALQITNLLTRAMFAEKLGMHDLPQSVAFFSAIDVDTVLRKEVTMDCKTPSNPLGLTKGYGIASGEALNIYQILDKTNGNLEINNCINKT</sequence>
<dbReference type="InterPro" id="IPR000253">
    <property type="entry name" value="FHA_dom"/>
</dbReference>
<dbReference type="OMA" id="AMHITNL"/>
<dbReference type="FunFam" id="3.30.420.390:FF:000002">
    <property type="entry name" value="DNA polymerase gamma, catalytic subunit"/>
    <property type="match status" value="1"/>
</dbReference>
<keyword evidence="10" id="KW-0239">DNA-directed DNA polymerase</keyword>
<name>T1IPA4_STRMM</name>